<dbReference type="RefSeq" id="WP_189312962.1">
    <property type="nucleotide sequence ID" value="NZ_BMQA01000014.1"/>
</dbReference>
<sequence length="269" mass="28976">MNEPNGLSDEATALLTTAAWLGPDPLPPGLPTASAEALEELAGQGMLVRHQDGGHTLPGEARHQARATYGTRGRDEAILALGDFLGERGSPSETARCLSMLPHLTYWTEQTRPEDDFPAGAMIVNRTVVLLLENNMGARAVPLAQRFVRTCEAHIGRDAPATLTARSNLAAAHDQAGESLRGARLLEKVVEARSAALGAGHPSVWDGYNNLGGIYLRAGEYERAQQIVERLVEHRTKTLGPRDRATLMARNNLAVIWERAGRTAEALAL</sequence>
<gene>
    <name evidence="2" type="ORF">GCM10010121_044390</name>
</gene>
<dbReference type="Pfam" id="PF13374">
    <property type="entry name" value="TPR_10"/>
    <property type="match status" value="1"/>
</dbReference>
<dbReference type="EMBL" id="BMQA01000014">
    <property type="protein sequence ID" value="GGJ28188.1"/>
    <property type="molecule type" value="Genomic_DNA"/>
</dbReference>
<dbReference type="InterPro" id="IPR011990">
    <property type="entry name" value="TPR-like_helical_dom_sf"/>
</dbReference>
<dbReference type="PROSITE" id="PS50005">
    <property type="entry name" value="TPR"/>
    <property type="match status" value="1"/>
</dbReference>
<reference evidence="2" key="1">
    <citation type="journal article" date="2014" name="Int. J. Syst. Evol. Microbiol.">
        <title>Complete genome sequence of Corynebacterium casei LMG S-19264T (=DSM 44701T), isolated from a smear-ripened cheese.</title>
        <authorList>
            <consortium name="US DOE Joint Genome Institute (JGI-PGF)"/>
            <person name="Walter F."/>
            <person name="Albersmeier A."/>
            <person name="Kalinowski J."/>
            <person name="Ruckert C."/>
        </authorList>
    </citation>
    <scope>NUCLEOTIDE SEQUENCE</scope>
    <source>
        <strain evidence="2">JCM 3086</strain>
    </source>
</reference>
<dbReference type="InterPro" id="IPR053137">
    <property type="entry name" value="NLR-like"/>
</dbReference>
<evidence type="ECO:0000313" key="3">
    <source>
        <dbReference type="Proteomes" id="UP000657574"/>
    </source>
</evidence>
<dbReference type="AlphaFoldDB" id="A0A917NV89"/>
<evidence type="ECO:0000256" key="1">
    <source>
        <dbReference type="PROSITE-ProRule" id="PRU00339"/>
    </source>
</evidence>
<dbReference type="InterPro" id="IPR019734">
    <property type="entry name" value="TPR_rpt"/>
</dbReference>
<proteinExistence type="predicted"/>
<dbReference type="PANTHER" id="PTHR46082:SF6">
    <property type="entry name" value="AAA+ ATPASE DOMAIN-CONTAINING PROTEIN-RELATED"/>
    <property type="match status" value="1"/>
</dbReference>
<feature type="repeat" description="TPR" evidence="1">
    <location>
        <begin position="205"/>
        <end position="238"/>
    </location>
</feature>
<comment type="caution">
    <text evidence="2">The sequence shown here is derived from an EMBL/GenBank/DDBJ whole genome shotgun (WGS) entry which is preliminary data.</text>
</comment>
<keyword evidence="3" id="KW-1185">Reference proteome</keyword>
<organism evidence="2 3">
    <name type="scientific">Streptomyces brasiliensis</name>
    <dbReference type="NCBI Taxonomy" id="1954"/>
    <lineage>
        <taxon>Bacteria</taxon>
        <taxon>Bacillati</taxon>
        <taxon>Actinomycetota</taxon>
        <taxon>Actinomycetes</taxon>
        <taxon>Kitasatosporales</taxon>
        <taxon>Streptomycetaceae</taxon>
        <taxon>Streptomyces</taxon>
    </lineage>
</organism>
<evidence type="ECO:0000313" key="2">
    <source>
        <dbReference type="EMBL" id="GGJ28188.1"/>
    </source>
</evidence>
<keyword evidence="1" id="KW-0802">TPR repeat</keyword>
<dbReference type="Gene3D" id="1.25.40.10">
    <property type="entry name" value="Tetratricopeptide repeat domain"/>
    <property type="match status" value="1"/>
</dbReference>
<dbReference type="Proteomes" id="UP000657574">
    <property type="component" value="Unassembled WGS sequence"/>
</dbReference>
<accession>A0A917NV89</accession>
<name>A0A917NV89_9ACTN</name>
<dbReference type="SUPFAM" id="SSF48452">
    <property type="entry name" value="TPR-like"/>
    <property type="match status" value="1"/>
</dbReference>
<evidence type="ECO:0008006" key="4">
    <source>
        <dbReference type="Google" id="ProtNLM"/>
    </source>
</evidence>
<dbReference type="PANTHER" id="PTHR46082">
    <property type="entry name" value="ATP/GTP-BINDING PROTEIN-RELATED"/>
    <property type="match status" value="1"/>
</dbReference>
<protein>
    <recommendedName>
        <fullName evidence="4">Tetratricopeptide repeat protein</fullName>
    </recommendedName>
</protein>
<reference evidence="2" key="2">
    <citation type="submission" date="2020-09" db="EMBL/GenBank/DDBJ databases">
        <authorList>
            <person name="Sun Q."/>
            <person name="Ohkuma M."/>
        </authorList>
    </citation>
    <scope>NUCLEOTIDE SEQUENCE</scope>
    <source>
        <strain evidence="2">JCM 3086</strain>
    </source>
</reference>
<dbReference type="Pfam" id="PF13424">
    <property type="entry name" value="TPR_12"/>
    <property type="match status" value="1"/>
</dbReference>